<dbReference type="OrthoDB" id="424974at2759"/>
<dbReference type="AlphaFoldDB" id="A0A8H6XX31"/>
<dbReference type="Proteomes" id="UP000620124">
    <property type="component" value="Unassembled WGS sequence"/>
</dbReference>
<sequence length="305" mass="32990">MTSKSFQLLSSNEVVDMKRARDYGLRRVSLAAPAFGEAEQTYVRPVIWDLSDAAGGLITIRYVRLMPCDSVTLTTSMEDAVAMRKTIDNMGDRIRKLEKAVAEANGRSGSPDSLPYEGSQSRSSTPTSAPSVSTSDTMSGSTFGTPLYLEPETGPPQFLFCRGSTPQATTIPPFFTDPRPGSFCEPPQSPAPNRDLKVVTDSNETLALNTVGTPTPRPPTHLSMPSLIPGLIPPQTTAESWRNHLPDVHYASVPFEVLMEGAHTHILTLDGYSGADLRMSSVSSSFAPDIWRDAAALWAAGWANR</sequence>
<evidence type="ECO:0000313" key="3">
    <source>
        <dbReference type="Proteomes" id="UP000620124"/>
    </source>
</evidence>
<keyword evidence="3" id="KW-1185">Reference proteome</keyword>
<evidence type="ECO:0000313" key="2">
    <source>
        <dbReference type="EMBL" id="KAF7349833.1"/>
    </source>
</evidence>
<reference evidence="2" key="1">
    <citation type="submission" date="2020-05" db="EMBL/GenBank/DDBJ databases">
        <title>Mycena genomes resolve the evolution of fungal bioluminescence.</title>
        <authorList>
            <person name="Tsai I.J."/>
        </authorList>
    </citation>
    <scope>NUCLEOTIDE SEQUENCE</scope>
    <source>
        <strain evidence="2">CCC161011</strain>
    </source>
</reference>
<gene>
    <name evidence="2" type="ORF">MVEN_01283800</name>
</gene>
<comment type="caution">
    <text evidence="2">The sequence shown here is derived from an EMBL/GenBank/DDBJ whole genome shotgun (WGS) entry which is preliminary data.</text>
</comment>
<name>A0A8H6XX31_9AGAR</name>
<protein>
    <submittedName>
        <fullName evidence="2">Uncharacterized protein</fullName>
    </submittedName>
</protein>
<feature type="region of interest" description="Disordered" evidence="1">
    <location>
        <begin position="101"/>
        <end position="149"/>
    </location>
</feature>
<organism evidence="2 3">
    <name type="scientific">Mycena venus</name>
    <dbReference type="NCBI Taxonomy" id="2733690"/>
    <lineage>
        <taxon>Eukaryota</taxon>
        <taxon>Fungi</taxon>
        <taxon>Dikarya</taxon>
        <taxon>Basidiomycota</taxon>
        <taxon>Agaricomycotina</taxon>
        <taxon>Agaricomycetes</taxon>
        <taxon>Agaricomycetidae</taxon>
        <taxon>Agaricales</taxon>
        <taxon>Marasmiineae</taxon>
        <taxon>Mycenaceae</taxon>
        <taxon>Mycena</taxon>
    </lineage>
</organism>
<evidence type="ECO:0000256" key="1">
    <source>
        <dbReference type="SAM" id="MobiDB-lite"/>
    </source>
</evidence>
<proteinExistence type="predicted"/>
<feature type="compositionally biased region" description="Low complexity" evidence="1">
    <location>
        <begin position="119"/>
        <end position="137"/>
    </location>
</feature>
<accession>A0A8H6XX31</accession>
<dbReference type="EMBL" id="JACAZI010000010">
    <property type="protein sequence ID" value="KAF7349833.1"/>
    <property type="molecule type" value="Genomic_DNA"/>
</dbReference>